<dbReference type="EMBL" id="FOYN01000003">
    <property type="protein sequence ID" value="SFR47109.1"/>
    <property type="molecule type" value="Genomic_DNA"/>
</dbReference>
<keyword evidence="2" id="KW-1185">Reference proteome</keyword>
<gene>
    <name evidence="1" type="ORF">SAMN04487937_2175</name>
</gene>
<protein>
    <submittedName>
        <fullName evidence="1">Surface carbohydrate biosynthesis protein</fullName>
    </submittedName>
</protein>
<reference evidence="2" key="1">
    <citation type="submission" date="2016-10" db="EMBL/GenBank/DDBJ databases">
        <authorList>
            <person name="Varghese N."/>
            <person name="Submissions S."/>
        </authorList>
    </citation>
    <scope>NUCLEOTIDE SEQUENCE [LARGE SCALE GENOMIC DNA]</scope>
    <source>
        <strain evidence="2">RD 26</strain>
    </source>
</reference>
<accession>A0A1I6GYC0</accession>
<dbReference type="InterPro" id="IPR043148">
    <property type="entry name" value="TagF_C"/>
</dbReference>
<dbReference type="STRING" id="35743.SAMN04487937_2175"/>
<proteinExistence type="predicted"/>
<dbReference type="InterPro" id="IPR007554">
    <property type="entry name" value="Glycerophosphate_synth"/>
</dbReference>
<dbReference type="Gene3D" id="3.40.50.12580">
    <property type="match status" value="1"/>
</dbReference>
<name>A0A1I6GYC0_HALSD</name>
<dbReference type="GO" id="GO:0047355">
    <property type="term" value="F:CDP-glycerol glycerophosphotransferase activity"/>
    <property type="evidence" value="ECO:0007669"/>
    <property type="project" value="InterPro"/>
</dbReference>
<evidence type="ECO:0000313" key="1">
    <source>
        <dbReference type="EMBL" id="SFR47109.1"/>
    </source>
</evidence>
<evidence type="ECO:0000313" key="2">
    <source>
        <dbReference type="Proteomes" id="UP000198932"/>
    </source>
</evidence>
<dbReference type="Pfam" id="PF04464">
    <property type="entry name" value="Glyphos_transf"/>
    <property type="match status" value="1"/>
</dbReference>
<dbReference type="SUPFAM" id="SSF53756">
    <property type="entry name" value="UDP-Glycosyltransferase/glycogen phosphorylase"/>
    <property type="match status" value="1"/>
</dbReference>
<dbReference type="AlphaFoldDB" id="A0A1I6GYC0"/>
<dbReference type="GO" id="GO:0016020">
    <property type="term" value="C:membrane"/>
    <property type="evidence" value="ECO:0007669"/>
    <property type="project" value="InterPro"/>
</dbReference>
<dbReference type="Proteomes" id="UP000198932">
    <property type="component" value="Unassembled WGS sequence"/>
</dbReference>
<organism evidence="1 2">
    <name type="scientific">Halorubrum sodomense</name>
    <dbReference type="NCBI Taxonomy" id="35743"/>
    <lineage>
        <taxon>Archaea</taxon>
        <taxon>Methanobacteriati</taxon>
        <taxon>Methanobacteriota</taxon>
        <taxon>Stenosarchaea group</taxon>
        <taxon>Halobacteria</taxon>
        <taxon>Halobacteriales</taxon>
        <taxon>Haloferacaceae</taxon>
        <taxon>Halorubrum</taxon>
    </lineage>
</organism>
<sequence length="565" mass="63544">MDSDYQSDEIATDEDFDTLRGWLTGQFFYAGIDIGPLVQNTFIDLFGHELLRQTKTIKNILRAEQPSEVEVFTDPEPVYHWLPLGSGQIIPGIPEAVATTENIQLDVYTKQITKRHIKNKLFRLVGPGILRPLDWGSEIISRTRGDEIPHDSDVVLFIFTKNNINVVGPVVEALDDCVDLTVVTHSHGFLNTGKKISTVLSNSDVPVVSLEQYASFASYKNEINTLTQLAKAPNSDQPFSNQREHKLCEVDLTPALQSRGWLYSTLQYPRVVRYVHMMQNMFRTEQPAMVLLKNDGPLPTRAVATVAADEGIPSLLIQHGVDLPSRRYVPVSDQIAVWGERWQKVMQAKGVEPERTEVTGAPQFDHLARYSAKDRSQVRERLSIPVDRQAFTVLLASQPFDDTIRSDLIQTAMDAVNELPDVELILRPHPREDTELHKEAATDMSNVHVSESDDIHDLLFASDVLLALRSTVVLEASLLSRPVIILDISSEKPPINEFSEENGFTEVTNQIEARQCIEKMKNDPNCIRRYVEKQPGFGREYALNEDGGAANRVARLVETLVSKSR</sequence>